<accession>A0A4R2TRM8</accession>
<evidence type="ECO:0000256" key="1">
    <source>
        <dbReference type="SAM" id="SignalP"/>
    </source>
</evidence>
<keyword evidence="3" id="KW-1185">Reference proteome</keyword>
<feature type="chain" id="PRO_5020426421" evidence="1">
    <location>
        <begin position="20"/>
        <end position="129"/>
    </location>
</feature>
<dbReference type="RefSeq" id="WP_131974231.1">
    <property type="nucleotide sequence ID" value="NZ_SLYB01000001.1"/>
</dbReference>
<gene>
    <name evidence="2" type="ORF">EDC44_10175</name>
</gene>
<dbReference type="EMBL" id="SLYB01000001">
    <property type="protein sequence ID" value="TCP97692.1"/>
    <property type="molecule type" value="Genomic_DNA"/>
</dbReference>
<evidence type="ECO:0000313" key="3">
    <source>
        <dbReference type="Proteomes" id="UP000295763"/>
    </source>
</evidence>
<dbReference type="Pfam" id="PF04351">
    <property type="entry name" value="PilP"/>
    <property type="match status" value="1"/>
</dbReference>
<proteinExistence type="predicted"/>
<reference evidence="2 3" key="1">
    <citation type="submission" date="2019-03" db="EMBL/GenBank/DDBJ databases">
        <title>Genomic Encyclopedia of Type Strains, Phase IV (KMG-IV): sequencing the most valuable type-strain genomes for metagenomic binning, comparative biology and taxonomic classification.</title>
        <authorList>
            <person name="Goeker M."/>
        </authorList>
    </citation>
    <scope>NUCLEOTIDE SEQUENCE [LARGE SCALE GENOMIC DNA]</scope>
    <source>
        <strain evidence="2 3">DSM 28404</strain>
    </source>
</reference>
<dbReference type="AlphaFoldDB" id="A0A4R2TRM8"/>
<dbReference type="InterPro" id="IPR007446">
    <property type="entry name" value="PilP"/>
</dbReference>
<protein>
    <submittedName>
        <fullName evidence="2">Pilus assembly protein PilP</fullName>
    </submittedName>
</protein>
<dbReference type="OrthoDB" id="5679376at2"/>
<sequence length="129" mass="14855">MNYRIIFIFLMVISHISTAKDPFNQSQRTQMNSNNMTEEQIITPSCQPVHSVIAENHSIKKLQIRGVILQKNKRSILFEADSHIFFAGESDFIATEKLQILSIGKKEIRLADWQHSPNCTNPNIKVIKF</sequence>
<organism evidence="2 3">
    <name type="scientific">Cricetibacter osteomyelitidis</name>
    <dbReference type="NCBI Taxonomy" id="1521931"/>
    <lineage>
        <taxon>Bacteria</taxon>
        <taxon>Pseudomonadati</taxon>
        <taxon>Pseudomonadota</taxon>
        <taxon>Gammaproteobacteria</taxon>
        <taxon>Pasteurellales</taxon>
        <taxon>Pasteurellaceae</taxon>
        <taxon>Cricetibacter</taxon>
    </lineage>
</organism>
<keyword evidence="1" id="KW-0732">Signal</keyword>
<comment type="caution">
    <text evidence="2">The sequence shown here is derived from an EMBL/GenBank/DDBJ whole genome shotgun (WGS) entry which is preliminary data.</text>
</comment>
<dbReference type="Proteomes" id="UP000295763">
    <property type="component" value="Unassembled WGS sequence"/>
</dbReference>
<feature type="signal peptide" evidence="1">
    <location>
        <begin position="1"/>
        <end position="19"/>
    </location>
</feature>
<name>A0A4R2TRM8_9PAST</name>
<evidence type="ECO:0000313" key="2">
    <source>
        <dbReference type="EMBL" id="TCP97692.1"/>
    </source>
</evidence>